<feature type="compositionally biased region" description="Acidic residues" evidence="2">
    <location>
        <begin position="190"/>
        <end position="227"/>
    </location>
</feature>
<feature type="region of interest" description="Disordered" evidence="2">
    <location>
        <begin position="190"/>
        <end position="244"/>
    </location>
</feature>
<organism evidence="3 4">
    <name type="scientific">Aliiroseovarius pelagivivens</name>
    <dbReference type="NCBI Taxonomy" id="1639690"/>
    <lineage>
        <taxon>Bacteria</taxon>
        <taxon>Pseudomonadati</taxon>
        <taxon>Pseudomonadota</taxon>
        <taxon>Alphaproteobacteria</taxon>
        <taxon>Rhodobacterales</taxon>
        <taxon>Paracoccaceae</taxon>
        <taxon>Aliiroseovarius</taxon>
    </lineage>
</organism>
<feature type="region of interest" description="Disordered" evidence="2">
    <location>
        <begin position="54"/>
        <end position="76"/>
    </location>
</feature>
<dbReference type="OrthoDB" id="7875768at2"/>
<evidence type="ECO:0000256" key="2">
    <source>
        <dbReference type="SAM" id="MobiDB-lite"/>
    </source>
</evidence>
<dbReference type="AlphaFoldDB" id="A0A2R8ALT6"/>
<feature type="compositionally biased region" description="Basic and acidic residues" evidence="2">
    <location>
        <begin position="27"/>
        <end position="40"/>
    </location>
</feature>
<feature type="compositionally biased region" description="Polar residues" evidence="2">
    <location>
        <begin position="56"/>
        <end position="67"/>
    </location>
</feature>
<dbReference type="EMBL" id="OMOI01000001">
    <property type="protein sequence ID" value="SPF76998.1"/>
    <property type="molecule type" value="Genomic_DNA"/>
</dbReference>
<keyword evidence="1" id="KW-0175">Coiled coil</keyword>
<dbReference type="Proteomes" id="UP000244911">
    <property type="component" value="Unassembled WGS sequence"/>
</dbReference>
<gene>
    <name evidence="3" type="ORF">ALP8811_02016</name>
</gene>
<feature type="region of interest" description="Disordered" evidence="2">
    <location>
        <begin position="19"/>
        <end position="40"/>
    </location>
</feature>
<protein>
    <submittedName>
        <fullName evidence="3">Uncharacterized protein</fullName>
    </submittedName>
</protein>
<evidence type="ECO:0000256" key="1">
    <source>
        <dbReference type="SAM" id="Coils"/>
    </source>
</evidence>
<accession>A0A2R8ALT6</accession>
<keyword evidence="4" id="KW-1185">Reference proteome</keyword>
<sequence>MSDPVSNADIEDVLSSIRRLISAGQPEQKDTGESSDAKDNKLILTPAFRVFAGDTTEATKANGQSVPATPPTGRDIPVELLEQGDLSATDAAEDAVDADEAKLVPPLVLSFDTNIAEPGLNSSPDMPMPPAELQVDFEDNWDSDALGETAQVAFLHERMTRAAEEASSETAEAEEEAVAVEAVEPVIAAEVEEPAQDDTPEEDSALELTSEQDEIADADLPADDDEVTQAGSDIIPEGEVEDQTIEDEVEADDLSGEVANEGDDTETLVATVDDAPMAEIIEDDSDFIDEDHLQEIVSQIVREELKGEMGVKITQAVRRMVRREVTRALSLEKFD</sequence>
<reference evidence="3 4" key="1">
    <citation type="submission" date="2018-03" db="EMBL/GenBank/DDBJ databases">
        <authorList>
            <person name="Keele B.F."/>
        </authorList>
    </citation>
    <scope>NUCLEOTIDE SEQUENCE [LARGE SCALE GENOMIC DNA]</scope>
    <source>
        <strain evidence="3 4">CECT 8811</strain>
    </source>
</reference>
<dbReference type="RefSeq" id="WP_108856962.1">
    <property type="nucleotide sequence ID" value="NZ_OMOI01000001.1"/>
</dbReference>
<name>A0A2R8ALT6_9RHOB</name>
<evidence type="ECO:0000313" key="4">
    <source>
        <dbReference type="Proteomes" id="UP000244911"/>
    </source>
</evidence>
<evidence type="ECO:0000313" key="3">
    <source>
        <dbReference type="EMBL" id="SPF76998.1"/>
    </source>
</evidence>
<feature type="coiled-coil region" evidence="1">
    <location>
        <begin position="156"/>
        <end position="183"/>
    </location>
</feature>
<proteinExistence type="predicted"/>